<evidence type="ECO:0000313" key="2">
    <source>
        <dbReference type="Proteomes" id="UP001515100"/>
    </source>
</evidence>
<organism evidence="1 2">
    <name type="scientific">Aeromicrobium fastidiosum</name>
    <dbReference type="NCBI Taxonomy" id="52699"/>
    <lineage>
        <taxon>Bacteria</taxon>
        <taxon>Bacillati</taxon>
        <taxon>Actinomycetota</taxon>
        <taxon>Actinomycetes</taxon>
        <taxon>Propionibacteriales</taxon>
        <taxon>Nocardioidaceae</taxon>
        <taxon>Aeromicrobium</taxon>
    </lineage>
</organism>
<dbReference type="OrthoDB" id="4448214at2"/>
<dbReference type="AlphaFoldDB" id="A0A641AR94"/>
<reference evidence="1" key="1">
    <citation type="submission" date="2019-09" db="EMBL/GenBank/DDBJ databases">
        <authorList>
            <person name="Li J."/>
        </authorList>
    </citation>
    <scope>NUCLEOTIDE SEQUENCE [LARGE SCALE GENOMIC DNA]</scope>
    <source>
        <strain evidence="1">NRBC 14897</strain>
    </source>
</reference>
<protein>
    <submittedName>
        <fullName evidence="1">Uncharacterized protein</fullName>
    </submittedName>
</protein>
<dbReference type="Proteomes" id="UP001515100">
    <property type="component" value="Unassembled WGS sequence"/>
</dbReference>
<evidence type="ECO:0000313" key="1">
    <source>
        <dbReference type="EMBL" id="KAA1378775.1"/>
    </source>
</evidence>
<comment type="caution">
    <text evidence="1">The sequence shown here is derived from an EMBL/GenBank/DDBJ whole genome shotgun (WGS) entry which is preliminary data.</text>
</comment>
<dbReference type="EMBL" id="SDPP02000002">
    <property type="protein sequence ID" value="KAA1378775.1"/>
    <property type="molecule type" value="Genomic_DNA"/>
</dbReference>
<keyword evidence="2" id="KW-1185">Reference proteome</keyword>
<gene>
    <name evidence="1" type="ORF">ESP62_010630</name>
</gene>
<accession>A0A641AR94</accession>
<proteinExistence type="predicted"/>
<name>A0A641AR94_9ACTN</name>
<sequence length="290" mass="32048">MSRTVEDYARAVPLGPVLEPAHLRRVVHVDIRDVTSRGPQVVATMQWNRYPHEVSHAVLPDDVAVQGGHVPNEEATLAEWAAEVVTDFAWGADLSLTSSRRTKNGRTIELTATEPVDPRYVGKHLLGSAAPSEWHEVARYANPVVPPLVVDRWRSEGTLVSWHYVTLQNTRVLPAYGHGASRWVSDGVASVDLISLHPDLPETFGVLTVADLVHRAAAEGAHTIMCTVDVPGLELLGFRRDGATMQIDNRFLDIDYDALSAFVLRTDTWVPPTRIRQDIMRANRATYCAG</sequence>
<dbReference type="RefSeq" id="WP_129182014.1">
    <property type="nucleotide sequence ID" value="NZ_JAGIOG010000001.1"/>
</dbReference>